<evidence type="ECO:0000256" key="3">
    <source>
        <dbReference type="ARBA" id="ARBA00022475"/>
    </source>
</evidence>
<evidence type="ECO:0000313" key="12">
    <source>
        <dbReference type="Proteomes" id="UP001524587"/>
    </source>
</evidence>
<feature type="region of interest" description="Disordered" evidence="10">
    <location>
        <begin position="44"/>
        <end position="100"/>
    </location>
</feature>
<dbReference type="NCBIfam" id="TIGR01411">
    <property type="entry name" value="tatAE"/>
    <property type="match status" value="1"/>
</dbReference>
<comment type="subunit">
    <text evidence="9">The Tat system comprises two distinct complexes: a TatABC complex, containing multiple copies of TatA, TatB and TatC subunits, and a separate TatA complex, containing only TatA subunits. Substrates initially bind to the TatABC complex, which probably triggers association of the separate TatA complex to form the active translocon.</text>
</comment>
<comment type="caution">
    <text evidence="11">The sequence shown here is derived from an EMBL/GenBank/DDBJ whole genome shotgun (WGS) entry which is preliminary data.</text>
</comment>
<evidence type="ECO:0000256" key="6">
    <source>
        <dbReference type="ARBA" id="ARBA00022989"/>
    </source>
</evidence>
<sequence>MGSLSIWHWLIVLAVVLVLFGGGSKISGLMGDFAKGIKSFKRNMADDESMEHGQPNQPPAPPPLVGQHQAAQPGAYQPPPQNYAAPGAAYPQQPPANPHP</sequence>
<keyword evidence="5 9" id="KW-0653">Protein transport</keyword>
<protein>
    <recommendedName>
        <fullName evidence="9">Sec-independent protein translocase protein TatA</fullName>
    </recommendedName>
</protein>
<dbReference type="EMBL" id="JAMSKV010000005">
    <property type="protein sequence ID" value="MCQ8278404.1"/>
    <property type="molecule type" value="Genomic_DNA"/>
</dbReference>
<feature type="compositionally biased region" description="Low complexity" evidence="10">
    <location>
        <begin position="65"/>
        <end position="75"/>
    </location>
</feature>
<evidence type="ECO:0000313" key="11">
    <source>
        <dbReference type="EMBL" id="MCQ8278404.1"/>
    </source>
</evidence>
<name>A0ABT1W699_9PROT</name>
<comment type="function">
    <text evidence="9">Part of the twin-arginine translocation (Tat) system that transports large folded proteins containing a characteristic twin-arginine motif in their signal peptide across membranes. TatA could form the protein-conducting channel of the Tat system.</text>
</comment>
<keyword evidence="2 9" id="KW-0813">Transport</keyword>
<evidence type="ECO:0000256" key="8">
    <source>
        <dbReference type="ARBA" id="ARBA00023136"/>
    </source>
</evidence>
<comment type="subcellular location">
    <subcellularLocation>
        <location evidence="1 9">Cell membrane</location>
        <topology evidence="1 9">Single-pass membrane protein</topology>
    </subcellularLocation>
</comment>
<reference evidence="11 12" key="1">
    <citation type="submission" date="2022-06" db="EMBL/GenBank/DDBJ databases">
        <title>Endosaccharibacter gen. nov., sp. nov., endophytic bacteria isolated from sugarcane.</title>
        <authorList>
            <person name="Pitiwittayakul N."/>
            <person name="Yukphan P."/>
            <person name="Charoenyingcharoen P."/>
            <person name="Tanasupawat S."/>
        </authorList>
    </citation>
    <scope>NUCLEOTIDE SEQUENCE [LARGE SCALE GENOMIC DNA]</scope>
    <source>
        <strain evidence="11 12">KSS8</strain>
    </source>
</reference>
<keyword evidence="12" id="KW-1185">Reference proteome</keyword>
<organism evidence="11 12">
    <name type="scientific">Endosaccharibacter trunci</name>
    <dbReference type="NCBI Taxonomy" id="2812733"/>
    <lineage>
        <taxon>Bacteria</taxon>
        <taxon>Pseudomonadati</taxon>
        <taxon>Pseudomonadota</taxon>
        <taxon>Alphaproteobacteria</taxon>
        <taxon>Acetobacterales</taxon>
        <taxon>Acetobacteraceae</taxon>
        <taxon>Endosaccharibacter</taxon>
    </lineage>
</organism>
<keyword evidence="4 9" id="KW-0812">Transmembrane</keyword>
<dbReference type="Proteomes" id="UP001524587">
    <property type="component" value="Unassembled WGS sequence"/>
</dbReference>
<keyword evidence="7 9" id="KW-0811">Translocation</keyword>
<feature type="compositionally biased region" description="Low complexity" evidence="10">
    <location>
        <begin position="82"/>
        <end position="91"/>
    </location>
</feature>
<dbReference type="RefSeq" id="WP_422863875.1">
    <property type="nucleotide sequence ID" value="NZ_JAMSKV010000005.1"/>
</dbReference>
<dbReference type="InterPro" id="IPR006312">
    <property type="entry name" value="TatA/E"/>
</dbReference>
<evidence type="ECO:0000256" key="7">
    <source>
        <dbReference type="ARBA" id="ARBA00023010"/>
    </source>
</evidence>
<gene>
    <name evidence="9" type="primary">tatA</name>
    <name evidence="11" type="ORF">NFI95_08055</name>
</gene>
<evidence type="ECO:0000256" key="5">
    <source>
        <dbReference type="ARBA" id="ARBA00022927"/>
    </source>
</evidence>
<keyword evidence="8 9" id="KW-0472">Membrane</keyword>
<evidence type="ECO:0000256" key="10">
    <source>
        <dbReference type="SAM" id="MobiDB-lite"/>
    </source>
</evidence>
<evidence type="ECO:0000256" key="9">
    <source>
        <dbReference type="HAMAP-Rule" id="MF_00236"/>
    </source>
</evidence>
<dbReference type="Gene3D" id="1.20.5.3310">
    <property type="match status" value="1"/>
</dbReference>
<keyword evidence="6 9" id="KW-1133">Transmembrane helix</keyword>
<evidence type="ECO:0000256" key="2">
    <source>
        <dbReference type="ARBA" id="ARBA00022448"/>
    </source>
</evidence>
<evidence type="ECO:0000256" key="1">
    <source>
        <dbReference type="ARBA" id="ARBA00004162"/>
    </source>
</evidence>
<dbReference type="HAMAP" id="MF_00236">
    <property type="entry name" value="TatA_E"/>
    <property type="match status" value="1"/>
</dbReference>
<dbReference type="PANTHER" id="PTHR42982">
    <property type="entry name" value="SEC-INDEPENDENT PROTEIN TRANSLOCASE PROTEIN TATA"/>
    <property type="match status" value="1"/>
</dbReference>
<evidence type="ECO:0000256" key="4">
    <source>
        <dbReference type="ARBA" id="ARBA00022692"/>
    </source>
</evidence>
<dbReference type="InterPro" id="IPR003369">
    <property type="entry name" value="TatA/B/E"/>
</dbReference>
<dbReference type="NCBIfam" id="NF001940">
    <property type="entry name" value="PRK00720.1"/>
    <property type="match status" value="1"/>
</dbReference>
<dbReference type="PANTHER" id="PTHR42982:SF1">
    <property type="entry name" value="SEC-INDEPENDENT PROTEIN TRANSLOCASE PROTEIN TATA"/>
    <property type="match status" value="1"/>
</dbReference>
<dbReference type="Pfam" id="PF02416">
    <property type="entry name" value="TatA_B_E"/>
    <property type="match status" value="1"/>
</dbReference>
<feature type="transmembrane region" description="Helical" evidence="9">
    <location>
        <begin position="6"/>
        <end position="34"/>
    </location>
</feature>
<accession>A0ABT1W699</accession>
<proteinExistence type="inferred from homology"/>
<comment type="similarity">
    <text evidence="9">Belongs to the TatA/E family.</text>
</comment>
<keyword evidence="3 9" id="KW-1003">Cell membrane</keyword>